<protein>
    <submittedName>
        <fullName evidence="2">Uncharacterized protein</fullName>
    </submittedName>
</protein>
<keyword evidence="4" id="KW-1185">Reference proteome</keyword>
<reference evidence="1 4" key="2">
    <citation type="submission" date="2019-11" db="EMBL/GenBank/DDBJ databases">
        <title>Flavobacterium resistens genome.</title>
        <authorList>
            <person name="Wilson V.M."/>
            <person name="Newman J.D."/>
        </authorList>
    </citation>
    <scope>NUCLEOTIDE SEQUENCE [LARGE SCALE GENOMIC DNA]</scope>
    <source>
        <strain evidence="1 4">DSM 19382</strain>
    </source>
</reference>
<dbReference type="OrthoDB" id="797685at2"/>
<evidence type="ECO:0000313" key="4">
    <source>
        <dbReference type="Proteomes" id="UP000468990"/>
    </source>
</evidence>
<dbReference type="Proteomes" id="UP000468990">
    <property type="component" value="Unassembled WGS sequence"/>
</dbReference>
<sequence>MITTYLKREFHYSKDLFLIKNKLETWELEPVEGKSVVSSNSEHYAHIELKIYKNQEDRNFIDWKITNEQIPHEIGYKEVVEKVLKFFIAYLEALRGENLGLIFEINNGSFKKYEDTKRDDFNRATFLALINCFDKTNEDFRKEIFPKKSGNEYTKEYLSKSFKEKIEQSLMDENVINEIQKILINIEKSSIIDLLNIQGRDQLAEIITSKLNRPKIYDLFEKGILTKYGDLTLVGLSHILKYYGEFDLKKIMPL</sequence>
<dbReference type="EMBL" id="FXTA01000002">
    <property type="protein sequence ID" value="SMO53187.1"/>
    <property type="molecule type" value="Genomic_DNA"/>
</dbReference>
<evidence type="ECO:0000313" key="1">
    <source>
        <dbReference type="EMBL" id="MRX69671.1"/>
    </source>
</evidence>
<dbReference type="EMBL" id="WKKG01000009">
    <property type="protein sequence ID" value="MRX69671.1"/>
    <property type="molecule type" value="Genomic_DNA"/>
</dbReference>
<proteinExistence type="predicted"/>
<name>A0A521C142_9FLAO</name>
<reference evidence="2 3" key="1">
    <citation type="submission" date="2017-05" db="EMBL/GenBank/DDBJ databases">
        <authorList>
            <person name="Varghese N."/>
            <person name="Submissions S."/>
        </authorList>
    </citation>
    <scope>NUCLEOTIDE SEQUENCE [LARGE SCALE GENOMIC DNA]</scope>
    <source>
        <strain evidence="2 3">DSM 19382</strain>
    </source>
</reference>
<dbReference type="AlphaFoldDB" id="A0A521C142"/>
<accession>A0A521C142</accession>
<gene>
    <name evidence="1" type="ORF">GJU42_17005</name>
    <name evidence="2" type="ORF">SAMN06265349_102107</name>
</gene>
<evidence type="ECO:0000313" key="3">
    <source>
        <dbReference type="Proteomes" id="UP000317289"/>
    </source>
</evidence>
<evidence type="ECO:0000313" key="2">
    <source>
        <dbReference type="EMBL" id="SMO53187.1"/>
    </source>
</evidence>
<organism evidence="2 3">
    <name type="scientific">Flavobacterium resistens</name>
    <dbReference type="NCBI Taxonomy" id="443612"/>
    <lineage>
        <taxon>Bacteria</taxon>
        <taxon>Pseudomonadati</taxon>
        <taxon>Bacteroidota</taxon>
        <taxon>Flavobacteriia</taxon>
        <taxon>Flavobacteriales</taxon>
        <taxon>Flavobacteriaceae</taxon>
        <taxon>Flavobacterium</taxon>
    </lineage>
</organism>
<dbReference type="RefSeq" id="WP_142449932.1">
    <property type="nucleotide sequence ID" value="NZ_FXTA01000002.1"/>
</dbReference>
<dbReference type="Proteomes" id="UP000317289">
    <property type="component" value="Unassembled WGS sequence"/>
</dbReference>